<dbReference type="Gene3D" id="1.10.220.10">
    <property type="entry name" value="Annexin"/>
    <property type="match status" value="4"/>
</dbReference>
<gene>
    <name evidence="5" type="ORF">EJ08DRAFT_652341</name>
</gene>
<dbReference type="GO" id="GO:0012506">
    <property type="term" value="C:vesicle membrane"/>
    <property type="evidence" value="ECO:0007669"/>
    <property type="project" value="TreeGrafter"/>
</dbReference>
<dbReference type="SUPFAM" id="SSF47874">
    <property type="entry name" value="Annexin"/>
    <property type="match status" value="1"/>
</dbReference>
<evidence type="ECO:0000256" key="4">
    <source>
        <dbReference type="SAM" id="MobiDB-lite"/>
    </source>
</evidence>
<feature type="compositionally biased region" description="Low complexity" evidence="4">
    <location>
        <begin position="35"/>
        <end position="47"/>
    </location>
</feature>
<dbReference type="PROSITE" id="PS51897">
    <property type="entry name" value="ANNEXIN_2"/>
    <property type="match status" value="4"/>
</dbReference>
<dbReference type="GO" id="GO:0005509">
    <property type="term" value="F:calcium ion binding"/>
    <property type="evidence" value="ECO:0007669"/>
    <property type="project" value="InterPro"/>
</dbReference>
<dbReference type="InterPro" id="IPR037104">
    <property type="entry name" value="Annexin_sf"/>
</dbReference>
<feature type="compositionally biased region" description="Low complexity" evidence="4">
    <location>
        <begin position="55"/>
        <end position="125"/>
    </location>
</feature>
<dbReference type="OrthoDB" id="37886at2759"/>
<dbReference type="GO" id="GO:0001786">
    <property type="term" value="F:phosphatidylserine binding"/>
    <property type="evidence" value="ECO:0007669"/>
    <property type="project" value="TreeGrafter"/>
</dbReference>
<organism evidence="5 6">
    <name type="scientific">Tothia fuscella</name>
    <dbReference type="NCBI Taxonomy" id="1048955"/>
    <lineage>
        <taxon>Eukaryota</taxon>
        <taxon>Fungi</taxon>
        <taxon>Dikarya</taxon>
        <taxon>Ascomycota</taxon>
        <taxon>Pezizomycotina</taxon>
        <taxon>Dothideomycetes</taxon>
        <taxon>Pleosporomycetidae</taxon>
        <taxon>Venturiales</taxon>
        <taxon>Cylindrosympodiaceae</taxon>
        <taxon>Tothia</taxon>
    </lineage>
</organism>
<dbReference type="GO" id="GO:0005886">
    <property type="term" value="C:plasma membrane"/>
    <property type="evidence" value="ECO:0007669"/>
    <property type="project" value="TreeGrafter"/>
</dbReference>
<feature type="region of interest" description="Disordered" evidence="4">
    <location>
        <begin position="1"/>
        <end position="131"/>
    </location>
</feature>
<dbReference type="InterPro" id="IPR001464">
    <property type="entry name" value="Annexin"/>
</dbReference>
<evidence type="ECO:0000256" key="2">
    <source>
        <dbReference type="ARBA" id="ARBA00022737"/>
    </source>
</evidence>
<dbReference type="GO" id="GO:0005544">
    <property type="term" value="F:calcium-dependent phospholipid binding"/>
    <property type="evidence" value="ECO:0007669"/>
    <property type="project" value="InterPro"/>
</dbReference>
<reference evidence="5" key="1">
    <citation type="journal article" date="2020" name="Stud. Mycol.">
        <title>101 Dothideomycetes genomes: a test case for predicting lifestyles and emergence of pathogens.</title>
        <authorList>
            <person name="Haridas S."/>
            <person name="Albert R."/>
            <person name="Binder M."/>
            <person name="Bloem J."/>
            <person name="Labutti K."/>
            <person name="Salamov A."/>
            <person name="Andreopoulos B."/>
            <person name="Baker S."/>
            <person name="Barry K."/>
            <person name="Bills G."/>
            <person name="Bluhm B."/>
            <person name="Cannon C."/>
            <person name="Castanera R."/>
            <person name="Culley D."/>
            <person name="Daum C."/>
            <person name="Ezra D."/>
            <person name="Gonzalez J."/>
            <person name="Henrissat B."/>
            <person name="Kuo A."/>
            <person name="Liang C."/>
            <person name="Lipzen A."/>
            <person name="Lutzoni F."/>
            <person name="Magnuson J."/>
            <person name="Mondo S."/>
            <person name="Nolan M."/>
            <person name="Ohm R."/>
            <person name="Pangilinan J."/>
            <person name="Park H.-J."/>
            <person name="Ramirez L."/>
            <person name="Alfaro M."/>
            <person name="Sun H."/>
            <person name="Tritt A."/>
            <person name="Yoshinaga Y."/>
            <person name="Zwiers L.-H."/>
            <person name="Turgeon B."/>
            <person name="Goodwin S."/>
            <person name="Spatafora J."/>
            <person name="Crous P."/>
            <person name="Grigoriev I."/>
        </authorList>
    </citation>
    <scope>NUCLEOTIDE SEQUENCE</scope>
    <source>
        <strain evidence="5">CBS 130266</strain>
    </source>
</reference>
<dbReference type="GO" id="GO:0005634">
    <property type="term" value="C:nucleus"/>
    <property type="evidence" value="ECO:0007669"/>
    <property type="project" value="TreeGrafter"/>
</dbReference>
<dbReference type="Proteomes" id="UP000800235">
    <property type="component" value="Unassembled WGS sequence"/>
</dbReference>
<proteinExistence type="inferred from homology"/>
<name>A0A9P4NJY8_9PEZI</name>
<comment type="caution">
    <text evidence="5">The sequence shown here is derived from an EMBL/GenBank/DDBJ whole genome shotgun (WGS) entry which is preliminary data.</text>
</comment>
<feature type="compositionally biased region" description="Pro residues" evidence="4">
    <location>
        <begin position="18"/>
        <end position="34"/>
    </location>
</feature>
<dbReference type="PANTHER" id="PTHR10502:SF102">
    <property type="entry name" value="ANNEXIN B11"/>
    <property type="match status" value="1"/>
</dbReference>
<dbReference type="GO" id="GO:0005737">
    <property type="term" value="C:cytoplasm"/>
    <property type="evidence" value="ECO:0007669"/>
    <property type="project" value="TreeGrafter"/>
</dbReference>
<dbReference type="PANTHER" id="PTHR10502">
    <property type="entry name" value="ANNEXIN"/>
    <property type="match status" value="1"/>
</dbReference>
<keyword evidence="6" id="KW-1185">Reference proteome</keyword>
<keyword evidence="2" id="KW-0677">Repeat</keyword>
<sequence length="440" mass="49510">MAGYYPPNQGQQPGYNRLPPPPPQGHSPYPPQSQYPPQQQGQLPYGQAPMHNQHYPPQQGYPPFQQGGYGAPPQQYPSQQGYPPQGYPPQQQAPPYGAPAQGQYPPQQGYGAPPAGPLTPATPGYLPNVVPPTDMQQPAAQLRDSMKGFGTKEKLLIQTLVQVPDAPHMEKLRRTYDERFRRSLLKDIESETSGWFEAGLMALARGPLQQDAYQVNRAIKGLGTKESLLDDVCLGRSNADMHAIKQCYTQIYGRDMVKEIKDDLSLKTEKMYEYVLAARRAEESAPCIPHEIEQQVDRLQQATEGTKMGTNHDVVLQTMCFASDGQIRAISQRYHQKWNKSLDSVFKKEFTGHMQSALLLMLNRAVDRVKCDADGLEDSMKGMGTKDELLVNRLVRVHWNREHLRQVNVAYKQFYKKNLVDRVKSETSGDYKALVTALCQ</sequence>
<dbReference type="SMART" id="SM00335">
    <property type="entry name" value="ANX"/>
    <property type="match status" value="4"/>
</dbReference>
<evidence type="ECO:0000313" key="6">
    <source>
        <dbReference type="Proteomes" id="UP000800235"/>
    </source>
</evidence>
<dbReference type="InterPro" id="IPR018502">
    <property type="entry name" value="Annexin_repeat"/>
</dbReference>
<comment type="similarity">
    <text evidence="1">Belongs to the annexin family.</text>
</comment>
<evidence type="ECO:0000256" key="3">
    <source>
        <dbReference type="ARBA" id="ARBA00023216"/>
    </source>
</evidence>
<dbReference type="InterPro" id="IPR009117">
    <property type="entry name" value="ANX14"/>
</dbReference>
<dbReference type="Pfam" id="PF00191">
    <property type="entry name" value="Annexin"/>
    <property type="match status" value="4"/>
</dbReference>
<dbReference type="PRINTS" id="PR01813">
    <property type="entry name" value="ANNEXINFUNGI"/>
</dbReference>
<dbReference type="EMBL" id="MU007074">
    <property type="protein sequence ID" value="KAF2424469.1"/>
    <property type="molecule type" value="Genomic_DNA"/>
</dbReference>
<protein>
    <submittedName>
        <fullName evidence="5">Annexin</fullName>
    </submittedName>
</protein>
<evidence type="ECO:0000313" key="5">
    <source>
        <dbReference type="EMBL" id="KAF2424469.1"/>
    </source>
</evidence>
<dbReference type="PRINTS" id="PR00196">
    <property type="entry name" value="ANNEXIN"/>
</dbReference>
<keyword evidence="3" id="KW-0041">Annexin</keyword>
<dbReference type="AlphaFoldDB" id="A0A9P4NJY8"/>
<evidence type="ECO:0000256" key="1">
    <source>
        <dbReference type="ARBA" id="ARBA00007831"/>
    </source>
</evidence>
<accession>A0A9P4NJY8</accession>